<dbReference type="Gene3D" id="1.10.10.10">
    <property type="entry name" value="Winged helix-like DNA-binding domain superfamily/Winged helix DNA-binding domain"/>
    <property type="match status" value="1"/>
</dbReference>
<keyword evidence="7" id="KW-1185">Reference proteome</keyword>
<keyword evidence="2 4" id="KW-0238">DNA-binding</keyword>
<evidence type="ECO:0000313" key="7">
    <source>
        <dbReference type="Proteomes" id="UP000664360"/>
    </source>
</evidence>
<name>A0ABZ2SSF2_9ENTE</name>
<protein>
    <submittedName>
        <fullName evidence="6">Two-component system response regulator receiver protein</fullName>
    </submittedName>
</protein>
<dbReference type="Pfam" id="PF00486">
    <property type="entry name" value="Trans_reg_C"/>
    <property type="match status" value="1"/>
</dbReference>
<keyword evidence="3" id="KW-0804">Transcription</keyword>
<reference evidence="6 7" key="1">
    <citation type="submission" date="2024-03" db="EMBL/GenBank/DDBJ databases">
        <title>The Genome Sequence of Enterococcus sp. DIV1094.</title>
        <authorList>
            <consortium name="The Broad Institute Genomics Platform"/>
            <consortium name="The Broad Institute Microbial Omics Core"/>
            <consortium name="The Broad Institute Genomic Center for Infectious Diseases"/>
            <person name="Earl A."/>
            <person name="Manson A."/>
            <person name="Gilmore M."/>
            <person name="Schwartman J."/>
            <person name="Shea T."/>
            <person name="Abouelleil A."/>
            <person name="Cao P."/>
            <person name="Chapman S."/>
            <person name="Cusick C."/>
            <person name="Young S."/>
            <person name="Neafsey D."/>
            <person name="Nusbaum C."/>
            <person name="Birren B."/>
        </authorList>
    </citation>
    <scope>NUCLEOTIDE SEQUENCE [LARGE SCALE GENOMIC DNA]</scope>
    <source>
        <strain evidence="6 7">DIV1094</strain>
    </source>
</reference>
<keyword evidence="1" id="KW-0805">Transcription regulation</keyword>
<evidence type="ECO:0000256" key="2">
    <source>
        <dbReference type="ARBA" id="ARBA00023125"/>
    </source>
</evidence>
<dbReference type="InterPro" id="IPR016032">
    <property type="entry name" value="Sig_transdc_resp-reg_C-effctor"/>
</dbReference>
<dbReference type="InterPro" id="IPR001867">
    <property type="entry name" value="OmpR/PhoB-type_DNA-bd"/>
</dbReference>
<sequence>FDFSGQSRIVDVHVSHLREKIERDPKHPKYLLTVRGFGYKFQEPKR</sequence>
<feature type="DNA-binding region" description="OmpR/PhoB-type" evidence="4">
    <location>
        <begin position="1"/>
        <end position="43"/>
    </location>
</feature>
<dbReference type="RefSeq" id="WP_339093348.1">
    <property type="nucleotide sequence ID" value="NZ_CP147250.1"/>
</dbReference>
<dbReference type="Proteomes" id="UP000664360">
    <property type="component" value="Chromosome"/>
</dbReference>
<organism evidence="6 7">
    <name type="scientific">Candidatus Enterococcus mangumiae</name>
    <dbReference type="NCBI Taxonomy" id="2230878"/>
    <lineage>
        <taxon>Bacteria</taxon>
        <taxon>Bacillati</taxon>
        <taxon>Bacillota</taxon>
        <taxon>Bacilli</taxon>
        <taxon>Lactobacillales</taxon>
        <taxon>Enterococcaceae</taxon>
        <taxon>Enterococcus</taxon>
    </lineage>
</organism>
<evidence type="ECO:0000313" key="6">
    <source>
        <dbReference type="EMBL" id="WYJ78498.1"/>
    </source>
</evidence>
<evidence type="ECO:0000256" key="3">
    <source>
        <dbReference type="ARBA" id="ARBA00023163"/>
    </source>
</evidence>
<dbReference type="InterPro" id="IPR036388">
    <property type="entry name" value="WH-like_DNA-bd_sf"/>
</dbReference>
<dbReference type="CDD" id="cd00383">
    <property type="entry name" value="trans_reg_C"/>
    <property type="match status" value="1"/>
</dbReference>
<dbReference type="EMBL" id="CP147250">
    <property type="protein sequence ID" value="WYJ78498.1"/>
    <property type="molecule type" value="Genomic_DNA"/>
</dbReference>
<proteinExistence type="predicted"/>
<feature type="domain" description="OmpR/PhoB-type" evidence="5">
    <location>
        <begin position="1"/>
        <end position="43"/>
    </location>
</feature>
<dbReference type="SUPFAM" id="SSF46894">
    <property type="entry name" value="C-terminal effector domain of the bipartite response regulators"/>
    <property type="match status" value="1"/>
</dbReference>
<evidence type="ECO:0000256" key="4">
    <source>
        <dbReference type="PROSITE-ProRule" id="PRU01091"/>
    </source>
</evidence>
<evidence type="ECO:0000256" key="1">
    <source>
        <dbReference type="ARBA" id="ARBA00023015"/>
    </source>
</evidence>
<gene>
    <name evidence="6" type="ORF">DOK79_000001</name>
</gene>
<feature type="non-terminal residue" evidence="6">
    <location>
        <position position="1"/>
    </location>
</feature>
<accession>A0ABZ2SSF2</accession>
<dbReference type="PROSITE" id="PS51755">
    <property type="entry name" value="OMPR_PHOB"/>
    <property type="match status" value="1"/>
</dbReference>
<evidence type="ECO:0000259" key="5">
    <source>
        <dbReference type="PROSITE" id="PS51755"/>
    </source>
</evidence>